<comment type="caution">
    <text evidence="4">The sequence shown here is derived from an EMBL/GenBank/DDBJ whole genome shotgun (WGS) entry which is preliminary data.</text>
</comment>
<evidence type="ECO:0000256" key="1">
    <source>
        <dbReference type="SAM" id="MobiDB-lite"/>
    </source>
</evidence>
<evidence type="ECO:0000313" key="4">
    <source>
        <dbReference type="EMBL" id="RRD30773.1"/>
    </source>
</evidence>
<dbReference type="OrthoDB" id="3468004at2"/>
<gene>
    <name evidence="4" type="primary">cpaB</name>
    <name evidence="4" type="ORF">EII10_01265</name>
</gene>
<feature type="region of interest" description="Disordered" evidence="1">
    <location>
        <begin position="215"/>
        <end position="245"/>
    </location>
</feature>
<organism evidence="4 5">
    <name type="scientific">Actinomyces bowdenii</name>
    <dbReference type="NCBI Taxonomy" id="131109"/>
    <lineage>
        <taxon>Bacteria</taxon>
        <taxon>Bacillati</taxon>
        <taxon>Actinomycetota</taxon>
        <taxon>Actinomycetes</taxon>
        <taxon>Actinomycetales</taxon>
        <taxon>Actinomycetaceae</taxon>
        <taxon>Actinomyces</taxon>
    </lineage>
</organism>
<evidence type="ECO:0000256" key="2">
    <source>
        <dbReference type="SAM" id="Phobius"/>
    </source>
</evidence>
<evidence type="ECO:0000259" key="3">
    <source>
        <dbReference type="Pfam" id="PF16976"/>
    </source>
</evidence>
<protein>
    <submittedName>
        <fullName evidence="4">Flp pilus assembly protein CpaB</fullName>
    </submittedName>
</protein>
<keyword evidence="5" id="KW-1185">Reference proteome</keyword>
<sequence length="245" mass="25607">MNPRQRKGVILIFFTMIGALVTFGLVASYVSSVASQVGPMTTVVTLTRDVESLTSLTEEDVEIKEVPERWVPEQALHTFEETAGLVTAGSYHSGDMLQSGMLEPPPGLQPGYREVAIIVDAETGVAGKVSSGETVDIIATVEDPSTKVQEAKVVVENALVIDVGVPTAVKEEDASGNFTDEEGVPVTFALTSQDALKIAYAESFAVKVRLALRGEGDDGALDPGSTQYGGAAQAPEAPAAPQGGE</sequence>
<evidence type="ECO:0000313" key="5">
    <source>
        <dbReference type="Proteomes" id="UP000271272"/>
    </source>
</evidence>
<dbReference type="Pfam" id="PF16976">
    <property type="entry name" value="RcpC"/>
    <property type="match status" value="1"/>
</dbReference>
<keyword evidence="2" id="KW-1133">Transmembrane helix</keyword>
<name>A0A3P1VE37_9ACTO</name>
<dbReference type="RefSeq" id="WP_124932686.1">
    <property type="nucleotide sequence ID" value="NZ_JAGFOU010000002.1"/>
</dbReference>
<feature type="compositionally biased region" description="Low complexity" evidence="1">
    <location>
        <begin position="229"/>
        <end position="245"/>
    </location>
</feature>
<dbReference type="InterPro" id="IPR031571">
    <property type="entry name" value="RcpC_dom"/>
</dbReference>
<keyword evidence="2" id="KW-0472">Membrane</keyword>
<keyword evidence="2" id="KW-0812">Transmembrane</keyword>
<dbReference type="Gene3D" id="3.90.1210.10">
    <property type="entry name" value="Antifreeze-like/N-acetylneuraminic acid synthase C-terminal domain"/>
    <property type="match status" value="1"/>
</dbReference>
<accession>A0A3P1VE37</accession>
<dbReference type="Proteomes" id="UP000271272">
    <property type="component" value="Unassembled WGS sequence"/>
</dbReference>
<reference evidence="4 5" key="1">
    <citation type="submission" date="2018-11" db="EMBL/GenBank/DDBJ databases">
        <title>Genomes From Bacteria Associated with the Canine Oral Cavity: a Test Case for Automated Genome-Based Taxonomic Assignment.</title>
        <authorList>
            <person name="Coil D.A."/>
            <person name="Jospin G."/>
            <person name="Darling A.E."/>
            <person name="Wallis C."/>
            <person name="Davis I.J."/>
            <person name="Harris S."/>
            <person name="Eisen J.A."/>
            <person name="Holcombe L.J."/>
            <person name="O'Flynn C."/>
        </authorList>
    </citation>
    <scope>NUCLEOTIDE SEQUENCE [LARGE SCALE GENOMIC DNA]</scope>
    <source>
        <strain evidence="4 5">OH5050</strain>
    </source>
</reference>
<feature type="transmembrane region" description="Helical" evidence="2">
    <location>
        <begin position="9"/>
        <end position="30"/>
    </location>
</feature>
<dbReference type="AlphaFoldDB" id="A0A3P1VE37"/>
<feature type="domain" description="Flp pilus assembly protein RcpC/CpaB" evidence="3">
    <location>
        <begin position="108"/>
        <end position="213"/>
    </location>
</feature>
<dbReference type="CDD" id="cd11614">
    <property type="entry name" value="SAF_CpaB_FlgA_like"/>
    <property type="match status" value="1"/>
</dbReference>
<dbReference type="InterPro" id="IPR017592">
    <property type="entry name" value="Pilus_assmbl_Flp-typ_CpaB"/>
</dbReference>
<dbReference type="EMBL" id="RQZC01000001">
    <property type="protein sequence ID" value="RRD30773.1"/>
    <property type="molecule type" value="Genomic_DNA"/>
</dbReference>
<proteinExistence type="predicted"/>
<dbReference type="NCBIfam" id="TIGR03177">
    <property type="entry name" value="pilus_cpaB"/>
    <property type="match status" value="1"/>
</dbReference>